<dbReference type="KEGG" id="eha:Ethha_0167"/>
<protein>
    <submittedName>
        <fullName evidence="4">NUDIX hydrolase</fullName>
    </submittedName>
</protein>
<keyword evidence="2 4" id="KW-0378">Hydrolase</keyword>
<gene>
    <name evidence="4" type="ordered locus">Ethha_0167</name>
</gene>
<dbReference type="PROSITE" id="PS00893">
    <property type="entry name" value="NUDIX_BOX"/>
    <property type="match status" value="1"/>
</dbReference>
<dbReference type="STRING" id="663278.Ethha_0167"/>
<evidence type="ECO:0000313" key="5">
    <source>
        <dbReference type="Proteomes" id="UP000001551"/>
    </source>
</evidence>
<dbReference type="GO" id="GO:0016787">
    <property type="term" value="F:hydrolase activity"/>
    <property type="evidence" value="ECO:0007669"/>
    <property type="project" value="UniProtKB-KW"/>
</dbReference>
<proteinExistence type="predicted"/>
<dbReference type="eggNOG" id="COG1051">
    <property type="taxonomic scope" value="Bacteria"/>
</dbReference>
<dbReference type="Proteomes" id="UP000001551">
    <property type="component" value="Chromosome"/>
</dbReference>
<dbReference type="EMBL" id="CP002400">
    <property type="protein sequence ID" value="ADU25754.1"/>
    <property type="molecule type" value="Genomic_DNA"/>
</dbReference>
<dbReference type="Pfam" id="PF00293">
    <property type="entry name" value="NUDIX"/>
    <property type="match status" value="1"/>
</dbReference>
<dbReference type="CDD" id="cd04693">
    <property type="entry name" value="NUDIX_Hydrolase"/>
    <property type="match status" value="1"/>
</dbReference>
<accession>E6U6M1</accession>
<dbReference type="InterPro" id="IPR000086">
    <property type="entry name" value="NUDIX_hydrolase_dom"/>
</dbReference>
<dbReference type="RefSeq" id="WP_013484135.1">
    <property type="nucleotide sequence ID" value="NC_014828.1"/>
</dbReference>
<evidence type="ECO:0000313" key="4">
    <source>
        <dbReference type="EMBL" id="ADU25754.1"/>
    </source>
</evidence>
<dbReference type="SUPFAM" id="SSF55811">
    <property type="entry name" value="Nudix"/>
    <property type="match status" value="1"/>
</dbReference>
<dbReference type="HOGENOM" id="CLU_060552_1_1_9"/>
<evidence type="ECO:0000256" key="2">
    <source>
        <dbReference type="ARBA" id="ARBA00022801"/>
    </source>
</evidence>
<evidence type="ECO:0000256" key="1">
    <source>
        <dbReference type="ARBA" id="ARBA00001946"/>
    </source>
</evidence>
<name>E6U6M1_ETHHY</name>
<keyword evidence="5" id="KW-1185">Reference proteome</keyword>
<dbReference type="AlphaFoldDB" id="E6U6M1"/>
<dbReference type="InterPro" id="IPR015797">
    <property type="entry name" value="NUDIX_hydrolase-like_dom_sf"/>
</dbReference>
<dbReference type="InterPro" id="IPR020084">
    <property type="entry name" value="NUDIX_hydrolase_CS"/>
</dbReference>
<reference evidence="4 5" key="1">
    <citation type="submission" date="2010-12" db="EMBL/GenBank/DDBJ databases">
        <title>Complete sequence of Ethanoligenens harbinense YUAN-3.</title>
        <authorList>
            <person name="Lucas S."/>
            <person name="Copeland A."/>
            <person name="Lapidus A."/>
            <person name="Cheng J.-F."/>
            <person name="Bruce D."/>
            <person name="Goodwin L."/>
            <person name="Pitluck S."/>
            <person name="Chertkov O."/>
            <person name="Misra M."/>
            <person name="Detter J.C."/>
            <person name="Han C."/>
            <person name="Tapia R."/>
            <person name="Land M."/>
            <person name="Hauser L."/>
            <person name="Jeffries C."/>
            <person name="Kyrpides N."/>
            <person name="Ivanova N."/>
            <person name="Mikhailova N."/>
            <person name="Wang A."/>
            <person name="Mouttaki H."/>
            <person name="He Z."/>
            <person name="Zhou J."/>
            <person name="Hemme C.L."/>
            <person name="Woyke T."/>
        </authorList>
    </citation>
    <scope>NUCLEOTIDE SEQUENCE [LARGE SCALE GENOMIC DNA]</scope>
    <source>
        <strain evidence="5">DSM 18485 / JCM 12961 / CGMCC 1.5033 / YUAN-3</strain>
    </source>
</reference>
<dbReference type="Gene3D" id="3.90.79.10">
    <property type="entry name" value="Nucleoside Triphosphate Pyrophosphohydrolase"/>
    <property type="match status" value="1"/>
</dbReference>
<sequence length="173" mass="19866">MEWMDLRDGTGRPTGRLVPREHALQNGEFMLAVHVFIYRDDGRFLLQKRSLRKRLYPGKWDITGGGVRAGESSLEAACREVEEEVGLTLPPRRMQKLARLKRPPCFFDVWACRHAFEMDELVLQAEEVDAVRLVTPQEMLTVLFEEEYPDGGYRRVLADFLANAADAPLFRNG</sequence>
<comment type="cofactor">
    <cofactor evidence="1">
        <name>Mg(2+)</name>
        <dbReference type="ChEBI" id="CHEBI:18420"/>
    </cofactor>
</comment>
<dbReference type="PANTHER" id="PTHR43046:SF14">
    <property type="entry name" value="MUTT_NUDIX FAMILY PROTEIN"/>
    <property type="match status" value="1"/>
</dbReference>
<organism evidence="4 5">
    <name type="scientific">Ethanoligenens harbinense (strain DSM 18485 / JCM 12961 / CGMCC 1.5033 / YUAN-3)</name>
    <dbReference type="NCBI Taxonomy" id="663278"/>
    <lineage>
        <taxon>Bacteria</taxon>
        <taxon>Bacillati</taxon>
        <taxon>Bacillota</taxon>
        <taxon>Clostridia</taxon>
        <taxon>Eubacteriales</taxon>
        <taxon>Oscillospiraceae</taxon>
        <taxon>Ethanoligenens</taxon>
    </lineage>
</organism>
<evidence type="ECO:0000259" key="3">
    <source>
        <dbReference type="PROSITE" id="PS51462"/>
    </source>
</evidence>
<dbReference type="PROSITE" id="PS51462">
    <property type="entry name" value="NUDIX"/>
    <property type="match status" value="1"/>
</dbReference>
<dbReference type="PANTHER" id="PTHR43046">
    <property type="entry name" value="GDP-MANNOSE MANNOSYL HYDROLASE"/>
    <property type="match status" value="1"/>
</dbReference>
<feature type="domain" description="Nudix hydrolase" evidence="3">
    <location>
        <begin position="28"/>
        <end position="158"/>
    </location>
</feature>